<keyword evidence="3" id="KW-0456">Lyase</keyword>
<dbReference type="PANTHER" id="PTHR30502:SF0">
    <property type="entry name" value="PHOSPHOENOLPYRUVATE CARBOXYLASE FAMILY PROTEIN"/>
    <property type="match status" value="1"/>
</dbReference>
<dbReference type="InterPro" id="IPR050251">
    <property type="entry name" value="HpcH-HpaI_aldolase"/>
</dbReference>
<dbReference type="EMBL" id="PHFW01000003">
    <property type="protein sequence ID" value="PQM26290.1"/>
    <property type="molecule type" value="Genomic_DNA"/>
</dbReference>
<evidence type="ECO:0000259" key="4">
    <source>
        <dbReference type="Pfam" id="PF03328"/>
    </source>
</evidence>
<dbReference type="GO" id="GO:0016832">
    <property type="term" value="F:aldehyde-lyase activity"/>
    <property type="evidence" value="ECO:0007669"/>
    <property type="project" value="TreeGrafter"/>
</dbReference>
<keyword evidence="6" id="KW-1185">Reference proteome</keyword>
<dbReference type="GO" id="GO:0005737">
    <property type="term" value="C:cytoplasm"/>
    <property type="evidence" value="ECO:0007669"/>
    <property type="project" value="TreeGrafter"/>
</dbReference>
<evidence type="ECO:0000313" key="5">
    <source>
        <dbReference type="EMBL" id="PQM26290.1"/>
    </source>
</evidence>
<dbReference type="GO" id="GO:0046872">
    <property type="term" value="F:metal ion binding"/>
    <property type="evidence" value="ECO:0007669"/>
    <property type="project" value="UniProtKB-KW"/>
</dbReference>
<sequence length="262" mass="27055">MPDLGRVSDELRKGVPQIGSFISIPNTAVIEIAGCSGLDFVVLDAEHGLFDRTEIENLVRAADVAGLSAIVRVPDIRGGWIATALDVGAAGVVVPHVNTVADARAAVDQCRYPPDGKRGVGGGRATLFGARLASYLGTANSQILVAVQIETAEGLANVEAIAAVDGIDVIFVGPADLAVSLGVFREVFGSAVGADGKTRLDVAIAAIAAAARSHGRQLGTFVPQASEIDRWTAAGFHFLILGSDVGMLTQSYATLLRGEARQ</sequence>
<accession>A0A2S8B1S1</accession>
<comment type="similarity">
    <text evidence="1">Belongs to the HpcH/HpaI aldolase family.</text>
</comment>
<organism evidence="5 6">
    <name type="scientific">Sphingopyxis lindanitolerans</name>
    <dbReference type="NCBI Taxonomy" id="2054227"/>
    <lineage>
        <taxon>Bacteria</taxon>
        <taxon>Pseudomonadati</taxon>
        <taxon>Pseudomonadota</taxon>
        <taxon>Alphaproteobacteria</taxon>
        <taxon>Sphingomonadales</taxon>
        <taxon>Sphingomonadaceae</taxon>
        <taxon>Sphingopyxis</taxon>
    </lineage>
</organism>
<dbReference type="PANTHER" id="PTHR30502">
    <property type="entry name" value="2-KETO-3-DEOXY-L-RHAMNONATE ALDOLASE"/>
    <property type="match status" value="1"/>
</dbReference>
<dbReference type="SUPFAM" id="SSF51621">
    <property type="entry name" value="Phosphoenolpyruvate/pyruvate domain"/>
    <property type="match status" value="1"/>
</dbReference>
<evidence type="ECO:0000256" key="3">
    <source>
        <dbReference type="ARBA" id="ARBA00023239"/>
    </source>
</evidence>
<dbReference type="InterPro" id="IPR015813">
    <property type="entry name" value="Pyrv/PenolPyrv_kinase-like_dom"/>
</dbReference>
<dbReference type="Proteomes" id="UP000238954">
    <property type="component" value="Chromosome"/>
</dbReference>
<dbReference type="InterPro" id="IPR005000">
    <property type="entry name" value="Aldolase/citrate-lyase_domain"/>
</dbReference>
<name>A0A2S8B1S1_9SPHN</name>
<evidence type="ECO:0000256" key="1">
    <source>
        <dbReference type="ARBA" id="ARBA00005568"/>
    </source>
</evidence>
<dbReference type="OrthoDB" id="9802624at2"/>
<dbReference type="Gene3D" id="3.20.20.60">
    <property type="entry name" value="Phosphoenolpyruvate-binding domains"/>
    <property type="match status" value="1"/>
</dbReference>
<dbReference type="InterPro" id="IPR040442">
    <property type="entry name" value="Pyrv_kinase-like_dom_sf"/>
</dbReference>
<reference evidence="6" key="1">
    <citation type="submission" date="2017-11" db="EMBL/GenBank/DDBJ databases">
        <title>The complete genome sequence of Sphingopyxis pomeranensis sp. nov. strain WS5A3p.</title>
        <authorList>
            <person name="Kaminski M.A."/>
        </authorList>
    </citation>
    <scope>NUCLEOTIDE SEQUENCE [LARGE SCALE GENOMIC DNA]</scope>
    <source>
        <strain evidence="6">WS5A3p</strain>
    </source>
</reference>
<feature type="domain" description="HpcH/HpaI aldolase/citrate lyase" evidence="4">
    <location>
        <begin position="17"/>
        <end position="248"/>
    </location>
</feature>
<keyword evidence="2" id="KW-0479">Metal-binding</keyword>
<dbReference type="RefSeq" id="WP_105999667.1">
    <property type="nucleotide sequence ID" value="NZ_CM009578.1"/>
</dbReference>
<gene>
    <name evidence="5" type="ORF">CVO77_14615</name>
</gene>
<proteinExistence type="inferred from homology"/>
<dbReference type="Pfam" id="PF03328">
    <property type="entry name" value="HpcH_HpaI"/>
    <property type="match status" value="1"/>
</dbReference>
<comment type="caution">
    <text evidence="5">The sequence shown here is derived from an EMBL/GenBank/DDBJ whole genome shotgun (WGS) entry which is preliminary data.</text>
</comment>
<protein>
    <submittedName>
        <fullName evidence="5">4-hydroxy-2-oxovalerate aldolase</fullName>
    </submittedName>
</protein>
<evidence type="ECO:0000313" key="6">
    <source>
        <dbReference type="Proteomes" id="UP000238954"/>
    </source>
</evidence>
<evidence type="ECO:0000256" key="2">
    <source>
        <dbReference type="ARBA" id="ARBA00022723"/>
    </source>
</evidence>
<dbReference type="AlphaFoldDB" id="A0A2S8B1S1"/>